<dbReference type="KEGG" id="gbi:PG2T_13235"/>
<gene>
    <name evidence="2" type="ORF">PG2T_13235</name>
</gene>
<evidence type="ECO:0000256" key="1">
    <source>
        <dbReference type="SAM" id="Coils"/>
    </source>
</evidence>
<evidence type="ECO:0000313" key="2">
    <source>
        <dbReference type="EMBL" id="ANX05042.1"/>
    </source>
</evidence>
<keyword evidence="3" id="KW-1185">Reference proteome</keyword>
<evidence type="ECO:0008006" key="4">
    <source>
        <dbReference type="Google" id="ProtNLM"/>
    </source>
</evidence>
<dbReference type="OrthoDB" id="5297354at2"/>
<dbReference type="STRING" id="1810504.PG2T_13235"/>
<dbReference type="EMBL" id="CP014671">
    <property type="protein sequence ID" value="ANX05042.1"/>
    <property type="molecule type" value="Genomic_DNA"/>
</dbReference>
<organism evidence="2 3">
    <name type="scientific">Immundisolibacter cernigliae</name>
    <dbReference type="NCBI Taxonomy" id="1810504"/>
    <lineage>
        <taxon>Bacteria</taxon>
        <taxon>Pseudomonadati</taxon>
        <taxon>Pseudomonadota</taxon>
        <taxon>Gammaproteobacteria</taxon>
        <taxon>Immundisolibacterales</taxon>
        <taxon>Immundisolibacteraceae</taxon>
        <taxon>Immundisolibacter</taxon>
    </lineage>
</organism>
<dbReference type="InParanoid" id="A0A1B1YWB6"/>
<accession>A0A1B1YWB6</accession>
<protein>
    <recommendedName>
        <fullName evidence="4">Ubiquinone biosynthesis accessory factor UbiK</fullName>
    </recommendedName>
</protein>
<reference evidence="3" key="1">
    <citation type="submission" date="2016-03" db="EMBL/GenBank/DDBJ databases">
        <title>Complete genome sequence of Solimmundus cernigliae, representing a novel lineage of polycyclic aromatic hydrocarbon degraders within the Gammaproteobacteria.</title>
        <authorList>
            <person name="Singleton D.R."/>
            <person name="Dickey A.N."/>
            <person name="Scholl E.H."/>
            <person name="Wright F.A."/>
            <person name="Aitken M.D."/>
        </authorList>
    </citation>
    <scope>NUCLEOTIDE SEQUENCE [LARGE SCALE GENOMIC DNA]</scope>
    <source>
        <strain evidence="3">TR3.2</strain>
    </source>
</reference>
<keyword evidence="1" id="KW-0175">Coiled coil</keyword>
<evidence type="ECO:0000313" key="3">
    <source>
        <dbReference type="Proteomes" id="UP000092952"/>
    </source>
</evidence>
<feature type="coiled-coil region" evidence="1">
    <location>
        <begin position="40"/>
        <end position="70"/>
    </location>
</feature>
<sequence>MTNPVPPSPLHWLHGIASELEGLRTVTVQRLSQRLGLPSREEFEVQRALLEDARERLTRVQAQVEALAARLDGNP</sequence>
<name>A0A1B1YWB6_9GAMM</name>
<dbReference type="InterPro" id="IPR007475">
    <property type="entry name" value="UbiK"/>
</dbReference>
<dbReference type="Proteomes" id="UP000092952">
    <property type="component" value="Chromosome"/>
</dbReference>
<dbReference type="RefSeq" id="WP_068806434.1">
    <property type="nucleotide sequence ID" value="NZ_CP014671.1"/>
</dbReference>
<dbReference type="Pfam" id="PF04380">
    <property type="entry name" value="BMFP"/>
    <property type="match status" value="1"/>
</dbReference>
<proteinExistence type="predicted"/>
<dbReference type="AlphaFoldDB" id="A0A1B1YWB6"/>